<protein>
    <recommendedName>
        <fullName evidence="3">LysM domain-containing protein</fullName>
    </recommendedName>
</protein>
<evidence type="ECO:0008006" key="3">
    <source>
        <dbReference type="Google" id="ProtNLM"/>
    </source>
</evidence>
<reference evidence="1 2" key="1">
    <citation type="submission" date="2023-02" db="EMBL/GenBank/DDBJ databases">
        <title>Genome sequence of Sphingobacterium sp. KACC 22765.</title>
        <authorList>
            <person name="Kim S."/>
            <person name="Heo J."/>
            <person name="Kwon S.-W."/>
        </authorList>
    </citation>
    <scope>NUCLEOTIDE SEQUENCE [LARGE SCALE GENOMIC DNA]</scope>
    <source>
        <strain evidence="1 2">KACC 22765</strain>
    </source>
</reference>
<gene>
    <name evidence="1" type="ORF">PQ465_01860</name>
</gene>
<name>A0ABY7WHV6_9SPHI</name>
<dbReference type="EMBL" id="CP117880">
    <property type="protein sequence ID" value="WDF69137.1"/>
    <property type="molecule type" value="Genomic_DNA"/>
</dbReference>
<accession>A0ABY7WHV6</accession>
<evidence type="ECO:0000313" key="2">
    <source>
        <dbReference type="Proteomes" id="UP001221558"/>
    </source>
</evidence>
<sequence>MPTHKTSKESSKTTAYSVESAKKVAVSKEVADTQKAAKKASSNALKISKALELPIQYIEKGKLIEIQEGKGKKTIKTIERINSKISLKKGDKIWLGSKD</sequence>
<keyword evidence="2" id="KW-1185">Reference proteome</keyword>
<proteinExistence type="predicted"/>
<organism evidence="1 2">
    <name type="scientific">Sphingobacterium oryzagri</name>
    <dbReference type="NCBI Taxonomy" id="3025669"/>
    <lineage>
        <taxon>Bacteria</taxon>
        <taxon>Pseudomonadati</taxon>
        <taxon>Bacteroidota</taxon>
        <taxon>Sphingobacteriia</taxon>
        <taxon>Sphingobacteriales</taxon>
        <taxon>Sphingobacteriaceae</taxon>
        <taxon>Sphingobacterium</taxon>
    </lineage>
</organism>
<dbReference type="Proteomes" id="UP001221558">
    <property type="component" value="Chromosome"/>
</dbReference>
<evidence type="ECO:0000313" key="1">
    <source>
        <dbReference type="EMBL" id="WDF69137.1"/>
    </source>
</evidence>
<dbReference type="RefSeq" id="WP_274267865.1">
    <property type="nucleotide sequence ID" value="NZ_CP117880.1"/>
</dbReference>